<gene>
    <name evidence="2" type="ORF">NCTC9419_04434</name>
</gene>
<dbReference type="InterPro" id="IPR047737">
    <property type="entry name" value="LysC"/>
</dbReference>
<sequence length="93" mass="9825">MKISNYVIGLTLLCLLTLPGCTSAPASPAPRILYVGCPKVNPCQIPASRPATNGDLSADIRQLENALAACAVQVDTIKHCQEQHDVKTATAPR</sequence>
<keyword evidence="1" id="KW-0732">Signal</keyword>
<dbReference type="InterPro" id="IPR058979">
    <property type="entry name" value="LysC-like"/>
</dbReference>
<dbReference type="EMBL" id="LR134155">
    <property type="protein sequence ID" value="VEA72818.1"/>
    <property type="molecule type" value="Genomic_DNA"/>
</dbReference>
<dbReference type="NCBIfam" id="NF038368">
    <property type="entry name" value="P2_Rz1"/>
    <property type="match status" value="1"/>
</dbReference>
<evidence type="ECO:0000313" key="3">
    <source>
        <dbReference type="Proteomes" id="UP000271603"/>
    </source>
</evidence>
<evidence type="ECO:0000313" key="2">
    <source>
        <dbReference type="EMBL" id="VEA72818.1"/>
    </source>
</evidence>
<protein>
    <recommendedName>
        <fullName evidence="4">Holin</fullName>
    </recommendedName>
</protein>
<feature type="chain" id="PRO_5019144887" description="Holin" evidence="1">
    <location>
        <begin position="27"/>
        <end position="93"/>
    </location>
</feature>
<feature type="signal peptide" evidence="1">
    <location>
        <begin position="1"/>
        <end position="26"/>
    </location>
</feature>
<reference evidence="2 3" key="1">
    <citation type="submission" date="2018-12" db="EMBL/GenBank/DDBJ databases">
        <authorList>
            <consortium name="Pathogen Informatics"/>
        </authorList>
    </citation>
    <scope>NUCLEOTIDE SEQUENCE [LARGE SCALE GENOMIC DNA]</scope>
    <source>
        <strain evidence="2 3">NCTC9419</strain>
    </source>
</reference>
<dbReference type="Pfam" id="PF23793">
    <property type="entry name" value="LysC"/>
    <property type="match status" value="1"/>
</dbReference>
<proteinExistence type="predicted"/>
<accession>A0A447QS43</accession>
<evidence type="ECO:0008006" key="4">
    <source>
        <dbReference type="Google" id="ProtNLM"/>
    </source>
</evidence>
<evidence type="ECO:0000256" key="1">
    <source>
        <dbReference type="SAM" id="SignalP"/>
    </source>
</evidence>
<dbReference type="Proteomes" id="UP000271603">
    <property type="component" value="Chromosome"/>
</dbReference>
<dbReference type="AlphaFoldDB" id="A0A447QS43"/>
<name>A0A447QS43_SERRU</name>
<organism evidence="2 3">
    <name type="scientific">Serratia rubidaea</name>
    <name type="common">Serratia marinorubra</name>
    <dbReference type="NCBI Taxonomy" id="61652"/>
    <lineage>
        <taxon>Bacteria</taxon>
        <taxon>Pseudomonadati</taxon>
        <taxon>Pseudomonadota</taxon>
        <taxon>Gammaproteobacteria</taxon>
        <taxon>Enterobacterales</taxon>
        <taxon>Yersiniaceae</taxon>
        <taxon>Serratia</taxon>
    </lineage>
</organism>